<reference evidence="1 2" key="1">
    <citation type="journal article" date="2021" name="Elife">
        <title>Chloroplast acquisition without the gene transfer in kleptoplastic sea slugs, Plakobranchus ocellatus.</title>
        <authorList>
            <person name="Maeda T."/>
            <person name="Takahashi S."/>
            <person name="Yoshida T."/>
            <person name="Shimamura S."/>
            <person name="Takaki Y."/>
            <person name="Nagai Y."/>
            <person name="Toyoda A."/>
            <person name="Suzuki Y."/>
            <person name="Arimoto A."/>
            <person name="Ishii H."/>
            <person name="Satoh N."/>
            <person name="Nishiyama T."/>
            <person name="Hasebe M."/>
            <person name="Maruyama T."/>
            <person name="Minagawa J."/>
            <person name="Obokata J."/>
            <person name="Shigenobu S."/>
        </authorList>
    </citation>
    <scope>NUCLEOTIDE SEQUENCE [LARGE SCALE GENOMIC DNA]</scope>
</reference>
<dbReference type="Proteomes" id="UP000735302">
    <property type="component" value="Unassembled WGS sequence"/>
</dbReference>
<dbReference type="AlphaFoldDB" id="A0AAV4DJA9"/>
<evidence type="ECO:0000313" key="1">
    <source>
        <dbReference type="EMBL" id="GFO44323.1"/>
    </source>
</evidence>
<protein>
    <submittedName>
        <fullName evidence="1">Uncharacterized protein</fullName>
    </submittedName>
</protein>
<evidence type="ECO:0000313" key="2">
    <source>
        <dbReference type="Proteomes" id="UP000735302"/>
    </source>
</evidence>
<name>A0AAV4DJA9_9GAST</name>
<proteinExistence type="predicted"/>
<organism evidence="1 2">
    <name type="scientific">Plakobranchus ocellatus</name>
    <dbReference type="NCBI Taxonomy" id="259542"/>
    <lineage>
        <taxon>Eukaryota</taxon>
        <taxon>Metazoa</taxon>
        <taxon>Spiralia</taxon>
        <taxon>Lophotrochozoa</taxon>
        <taxon>Mollusca</taxon>
        <taxon>Gastropoda</taxon>
        <taxon>Heterobranchia</taxon>
        <taxon>Euthyneura</taxon>
        <taxon>Panpulmonata</taxon>
        <taxon>Sacoglossa</taxon>
        <taxon>Placobranchoidea</taxon>
        <taxon>Plakobranchidae</taxon>
        <taxon>Plakobranchus</taxon>
    </lineage>
</organism>
<dbReference type="EMBL" id="BLXT01007949">
    <property type="protein sequence ID" value="GFO44323.1"/>
    <property type="molecule type" value="Genomic_DNA"/>
</dbReference>
<keyword evidence="2" id="KW-1185">Reference proteome</keyword>
<accession>A0AAV4DJA9</accession>
<comment type="caution">
    <text evidence="1">The sequence shown here is derived from an EMBL/GenBank/DDBJ whole genome shotgun (WGS) entry which is preliminary data.</text>
</comment>
<sequence>MFLIARCGAEGKTRSFGCSKEDKKDHSRLQYRLPVYIAWYVWSCFQPPSPASKPSQTYQDSVLTVISRTWWRRKPPGGALPFTCQAKEAVADTYGRELIRPTLIIPLRYIHLNGEIISLKQRLLLVHGSPGICTPQVCRETTRLARSRAYIHSVGAASSLPGLWAPLALRQADAPDLQPINPIKYSSKVEELIKEDKRLLKSLRRRDKVKRLLR</sequence>
<gene>
    <name evidence="1" type="ORF">PoB_007082800</name>
</gene>